<comment type="similarity">
    <text evidence="1 7">Belongs to the NMD3 family.</text>
</comment>
<sequence>MAEEEAGMFTVRQTLGTVLCCKCGISMEPNAANMCVKCLGSEVDITEDLQKNVLIMYCPECGSYLQPPKTRIKAQLESPELLAFCVKRLKNLHKVKLIDARFILTEPHSERIMVELVIQRNVMNGLILQQRYQVDYVVQDQMCDTCSRAQVNPDQLVASVQVRQHVPHRRTFFYLEQLILKHDAAVKSIRIKQMDKGIDFFFANRSHAVKFVEFLGKVTPIKSRHDKQLVSHDRKNNTYNYKYTFSVEISPVCREDLICLPPKVKNTLGNIGPLVICTKVSNSIALLDPQTLRTCFLDADQYWRYSFKSLLSSRQLTEYIVLDITPSEVNVPGTNYVLAHAEVARVSDFGSNDTNFLIRTHLGHLLKPGDYALGYDLYGANSNDIEMDKYKGLEIPYAVLIKKSYEEKRQKKRAKPRSWKLKTLNMEVDDPKGRVDEEKISSEYEQFLQDLEENPDLRFNISLYRDTENQPSEMTSVTDGEHLPAVPLHELLADLEISDDEEYKETEEASTKE</sequence>
<evidence type="ECO:0000256" key="7">
    <source>
        <dbReference type="RuleBase" id="RU364108"/>
    </source>
</evidence>
<dbReference type="Gramene" id="Kaladp0008s0509.1.v1.1">
    <property type="protein sequence ID" value="Kaladp0008s0509.1.v1.1.CDS.1"/>
    <property type="gene ID" value="Kaladp0008s0509.v1.1"/>
</dbReference>
<keyword evidence="4 7" id="KW-0963">Cytoplasm</keyword>
<dbReference type="PANTHER" id="PTHR12746:SF2">
    <property type="entry name" value="60S RIBOSOMAL EXPORT PROTEIN NMD3"/>
    <property type="match status" value="1"/>
</dbReference>
<dbReference type="GO" id="GO:0005737">
    <property type="term" value="C:cytoplasm"/>
    <property type="evidence" value="ECO:0007669"/>
    <property type="project" value="UniProtKB-SubCell"/>
</dbReference>
<evidence type="ECO:0000256" key="6">
    <source>
        <dbReference type="ARBA" id="ARBA00023242"/>
    </source>
</evidence>
<feature type="region of interest" description="Disordered" evidence="8">
    <location>
        <begin position="494"/>
        <end position="513"/>
    </location>
</feature>
<evidence type="ECO:0000256" key="3">
    <source>
        <dbReference type="ARBA" id="ARBA00022448"/>
    </source>
</evidence>
<dbReference type="GO" id="GO:0015031">
    <property type="term" value="P:protein transport"/>
    <property type="evidence" value="ECO:0007669"/>
    <property type="project" value="UniProtKB-KW"/>
</dbReference>
<keyword evidence="3 7" id="KW-0813">Transport</keyword>
<dbReference type="GO" id="GO:0000055">
    <property type="term" value="P:ribosomal large subunit export from nucleus"/>
    <property type="evidence" value="ECO:0007669"/>
    <property type="project" value="TreeGrafter"/>
</dbReference>
<comment type="function">
    <text evidence="7">Acts as an adapter for the XPO1/CRM1-mediated export of the 60S ribosomal subunit.</text>
</comment>
<proteinExistence type="inferred from homology"/>
<dbReference type="Proteomes" id="UP000594263">
    <property type="component" value="Unplaced"/>
</dbReference>
<dbReference type="InterPro" id="IPR048898">
    <property type="entry name" value="OB_NMD3"/>
</dbReference>
<protein>
    <recommendedName>
        <fullName evidence="2 7">60S ribosomal export protein NMD3</fullName>
    </recommendedName>
</protein>
<evidence type="ECO:0000256" key="8">
    <source>
        <dbReference type="SAM" id="MobiDB-lite"/>
    </source>
</evidence>
<dbReference type="GO" id="GO:0043023">
    <property type="term" value="F:ribosomal large subunit binding"/>
    <property type="evidence" value="ECO:0007669"/>
    <property type="project" value="InterPro"/>
</dbReference>
<evidence type="ECO:0000256" key="5">
    <source>
        <dbReference type="ARBA" id="ARBA00022927"/>
    </source>
</evidence>
<dbReference type="InterPro" id="IPR007064">
    <property type="entry name" value="Nmd3_N"/>
</dbReference>
<evidence type="ECO:0000259" key="10">
    <source>
        <dbReference type="Pfam" id="PF21192"/>
    </source>
</evidence>
<keyword evidence="5 7" id="KW-0653">Protein transport</keyword>
<evidence type="ECO:0000256" key="1">
    <source>
        <dbReference type="ARBA" id="ARBA00009794"/>
    </source>
</evidence>
<dbReference type="Pfam" id="PF21193">
    <property type="entry name" value="NMD_SH3"/>
    <property type="match status" value="1"/>
</dbReference>
<comment type="subcellular location">
    <subcellularLocation>
        <location evidence="7">Cytoplasm</location>
    </subcellularLocation>
    <subcellularLocation>
        <location evidence="7">Nucleus</location>
    </subcellularLocation>
</comment>
<evidence type="ECO:0000259" key="9">
    <source>
        <dbReference type="Pfam" id="PF04981"/>
    </source>
</evidence>
<organism evidence="12 13">
    <name type="scientific">Kalanchoe fedtschenkoi</name>
    <name type="common">Lavender scallops</name>
    <name type="synonym">South American air plant</name>
    <dbReference type="NCBI Taxonomy" id="63787"/>
    <lineage>
        <taxon>Eukaryota</taxon>
        <taxon>Viridiplantae</taxon>
        <taxon>Streptophyta</taxon>
        <taxon>Embryophyta</taxon>
        <taxon>Tracheophyta</taxon>
        <taxon>Spermatophyta</taxon>
        <taxon>Magnoliopsida</taxon>
        <taxon>eudicotyledons</taxon>
        <taxon>Gunneridae</taxon>
        <taxon>Pentapetalae</taxon>
        <taxon>Saxifragales</taxon>
        <taxon>Crassulaceae</taxon>
        <taxon>Kalanchoe</taxon>
    </lineage>
</organism>
<dbReference type="OMA" id="QYTHTEH"/>
<name>A0A7N0RF38_KALFE</name>
<dbReference type="GO" id="GO:0005634">
    <property type="term" value="C:nucleus"/>
    <property type="evidence" value="ECO:0007669"/>
    <property type="project" value="UniProtKB-SubCell"/>
</dbReference>
<keyword evidence="6 7" id="KW-0539">Nucleus</keyword>
<dbReference type="EnsemblPlants" id="Kaladp0008s0509.1.v1.1">
    <property type="protein sequence ID" value="Kaladp0008s0509.1.v1.1.CDS.1"/>
    <property type="gene ID" value="Kaladp0008s0509.v1.1"/>
</dbReference>
<feature type="domain" description="Nmd3 N-terminal" evidence="9">
    <location>
        <begin position="20"/>
        <end position="249"/>
    </location>
</feature>
<dbReference type="InterPro" id="IPR039768">
    <property type="entry name" value="Nmd3"/>
</dbReference>
<dbReference type="AlphaFoldDB" id="A0A7N0RF38"/>
<feature type="compositionally biased region" description="Acidic residues" evidence="8">
    <location>
        <begin position="496"/>
        <end position="505"/>
    </location>
</feature>
<feature type="domain" description="60S ribosomal export protein NMD3 OB-fold" evidence="10">
    <location>
        <begin position="316"/>
        <end position="403"/>
    </location>
</feature>
<accession>A0A7N0RF38</accession>
<reference evidence="12" key="1">
    <citation type="submission" date="2021-01" db="UniProtKB">
        <authorList>
            <consortium name="EnsemblPlants"/>
        </authorList>
    </citation>
    <scope>IDENTIFICATION</scope>
</reference>
<evidence type="ECO:0000313" key="12">
    <source>
        <dbReference type="EnsemblPlants" id="Kaladp0008s0509.1.v1.1.CDS.1"/>
    </source>
</evidence>
<evidence type="ECO:0000259" key="11">
    <source>
        <dbReference type="Pfam" id="PF21193"/>
    </source>
</evidence>
<keyword evidence="13" id="KW-1185">Reference proteome</keyword>
<dbReference type="Pfam" id="PF04981">
    <property type="entry name" value="NMD3"/>
    <property type="match status" value="1"/>
</dbReference>
<dbReference type="PANTHER" id="PTHR12746">
    <property type="entry name" value="NONSENSE-MEDIATED MRNA DECAY PROTEIN 3"/>
    <property type="match status" value="1"/>
</dbReference>
<dbReference type="InterPro" id="IPR048899">
    <property type="entry name" value="NMD_SH3"/>
</dbReference>
<feature type="domain" description="60S ribosomal export protein NMD3 SH3" evidence="11">
    <location>
        <begin position="252"/>
        <end position="297"/>
    </location>
</feature>
<evidence type="ECO:0000313" key="13">
    <source>
        <dbReference type="Proteomes" id="UP000594263"/>
    </source>
</evidence>
<dbReference type="Pfam" id="PF21192">
    <property type="entry name" value="OB_NMD3"/>
    <property type="match status" value="1"/>
</dbReference>
<evidence type="ECO:0000256" key="2">
    <source>
        <dbReference type="ARBA" id="ARBA00017035"/>
    </source>
</evidence>
<evidence type="ECO:0000256" key="4">
    <source>
        <dbReference type="ARBA" id="ARBA00022490"/>
    </source>
</evidence>